<sequence length="565" mass="63268">MSASSKLTVQALQLGDPYPGRQHTLLSQIPTWADMVNFGQGKPQHLAAVTHGYPRSILHPDVCHLGSRIKAKLHKGDEDHLVLLFSNPRLALSCREYMIHLLRHEKDSTENGDSIRLHSIDFKPLCLDYEDGPSKPLLHAVLFRSEASFFARAFWQRAGPGISSRLAQYCLQSFDNARIVSFRPVPGDIPRPIHHVAYETIRSRIAGLLDRAPTPPVRCKQTAPSDVFLYQSGMAAVYQVQQLLVAWRGGESAHVGFLYEPTLKVLETRGPGLWSYSLGTEADLDRLATQQDLLSQEGRPIQAIWCECPSNPLLKTVDFHRLRQLADKYDMVLIVDDSIGSFANVDMLGVADIVITSLSKVFSGKADVMAGSVILNPNSPHWAELHEQMASFYQNDLFIDDAIRLEYNSRDFLDRVARINKTTLYLIKSLAPLVSDPSSPITRLFYPSVCSSLPFYERQMRPDTEEFRPGYGGLFTIEFATVATAATFFDHLHVYKGFSFGADVSIATPYVQMTMQQGKDQAAAYGVKETIIRFSTGLEEPEEILERMNTALRAADQAWVRESGF</sequence>
<evidence type="ECO:0000313" key="4">
    <source>
        <dbReference type="EMBL" id="PLB47172.1"/>
    </source>
</evidence>
<dbReference type="Gene3D" id="3.90.1150.10">
    <property type="entry name" value="Aspartate Aminotransferase, domain 1"/>
    <property type="match status" value="1"/>
</dbReference>
<dbReference type="PANTHER" id="PTHR42699">
    <property type="match status" value="1"/>
</dbReference>
<dbReference type="GO" id="GO:0019346">
    <property type="term" value="P:transsulfuration"/>
    <property type="evidence" value="ECO:0007669"/>
    <property type="project" value="InterPro"/>
</dbReference>
<dbReference type="AlphaFoldDB" id="A0A2I2G2S3"/>
<dbReference type="Gene3D" id="3.40.640.10">
    <property type="entry name" value="Type I PLP-dependent aspartate aminotransferase-like (Major domain)"/>
    <property type="match status" value="1"/>
</dbReference>
<dbReference type="Pfam" id="PF01053">
    <property type="entry name" value="Cys_Met_Meta_PP"/>
    <property type="match status" value="1"/>
</dbReference>
<name>A0A2I2G2S3_9EURO</name>
<evidence type="ECO:0000256" key="1">
    <source>
        <dbReference type="ARBA" id="ARBA00001933"/>
    </source>
</evidence>
<keyword evidence="5" id="KW-1185">Reference proteome</keyword>
<dbReference type="InterPro" id="IPR015421">
    <property type="entry name" value="PyrdxlP-dep_Trfase_major"/>
</dbReference>
<dbReference type="InterPro" id="IPR000277">
    <property type="entry name" value="Cys/Met-Metab_PyrdxlP-dep_enz"/>
</dbReference>
<evidence type="ECO:0000313" key="5">
    <source>
        <dbReference type="Proteomes" id="UP000234275"/>
    </source>
</evidence>
<comment type="caution">
    <text evidence="4">The sequence shown here is derived from an EMBL/GenBank/DDBJ whole genome shotgun (WGS) entry which is preliminary data.</text>
</comment>
<dbReference type="PANTHER" id="PTHR42699:SF1">
    <property type="entry name" value="CYSTATHIONINE GAMMA-SYNTHASE-RELATED"/>
    <property type="match status" value="1"/>
</dbReference>
<proteinExistence type="inferred from homology"/>
<dbReference type="SUPFAM" id="SSF53383">
    <property type="entry name" value="PLP-dependent transferases"/>
    <property type="match status" value="1"/>
</dbReference>
<comment type="cofactor">
    <cofactor evidence="1 3">
        <name>pyridoxal 5'-phosphate</name>
        <dbReference type="ChEBI" id="CHEBI:597326"/>
    </cofactor>
</comment>
<dbReference type="GO" id="GO:0003962">
    <property type="term" value="F:cystathionine gamma-synthase activity"/>
    <property type="evidence" value="ECO:0007669"/>
    <property type="project" value="TreeGrafter"/>
</dbReference>
<dbReference type="RefSeq" id="XP_024702474.1">
    <property type="nucleotide sequence ID" value="XM_024854927.1"/>
</dbReference>
<accession>A0A2I2G2S3</accession>
<dbReference type="InterPro" id="IPR015422">
    <property type="entry name" value="PyrdxlP-dep_Trfase_small"/>
</dbReference>
<dbReference type="GO" id="GO:0030170">
    <property type="term" value="F:pyridoxal phosphate binding"/>
    <property type="evidence" value="ECO:0007669"/>
    <property type="project" value="InterPro"/>
</dbReference>
<dbReference type="VEuPathDB" id="FungiDB:P170DRAFT_511815"/>
<organism evidence="4 5">
    <name type="scientific">Aspergillus steynii IBT 23096</name>
    <dbReference type="NCBI Taxonomy" id="1392250"/>
    <lineage>
        <taxon>Eukaryota</taxon>
        <taxon>Fungi</taxon>
        <taxon>Dikarya</taxon>
        <taxon>Ascomycota</taxon>
        <taxon>Pezizomycotina</taxon>
        <taxon>Eurotiomycetes</taxon>
        <taxon>Eurotiomycetidae</taxon>
        <taxon>Eurotiales</taxon>
        <taxon>Aspergillaceae</taxon>
        <taxon>Aspergillus</taxon>
        <taxon>Aspergillus subgen. Circumdati</taxon>
    </lineage>
</organism>
<keyword evidence="2 3" id="KW-0663">Pyridoxal phosphate</keyword>
<gene>
    <name evidence="4" type="ORF">P170DRAFT_511815</name>
</gene>
<comment type="similarity">
    <text evidence="3">Belongs to the trans-sulfuration enzymes family.</text>
</comment>
<protein>
    <submittedName>
        <fullName evidence="4">Cystathionine gamma-synthase</fullName>
    </submittedName>
</protein>
<dbReference type="GeneID" id="36562633"/>
<dbReference type="EMBL" id="MSFO01000006">
    <property type="protein sequence ID" value="PLB47172.1"/>
    <property type="molecule type" value="Genomic_DNA"/>
</dbReference>
<dbReference type="InterPro" id="IPR015424">
    <property type="entry name" value="PyrdxlP-dep_Trfase"/>
</dbReference>
<evidence type="ECO:0000256" key="3">
    <source>
        <dbReference type="RuleBase" id="RU362118"/>
    </source>
</evidence>
<evidence type="ECO:0000256" key="2">
    <source>
        <dbReference type="ARBA" id="ARBA00022898"/>
    </source>
</evidence>
<reference evidence="4 5" key="1">
    <citation type="submission" date="2016-12" db="EMBL/GenBank/DDBJ databases">
        <title>The genomes of Aspergillus section Nigri reveals drivers in fungal speciation.</title>
        <authorList>
            <consortium name="DOE Joint Genome Institute"/>
            <person name="Vesth T.C."/>
            <person name="Nybo J."/>
            <person name="Theobald S."/>
            <person name="Brandl J."/>
            <person name="Frisvad J.C."/>
            <person name="Nielsen K.F."/>
            <person name="Lyhne E.K."/>
            <person name="Kogle M.E."/>
            <person name="Kuo A."/>
            <person name="Riley R."/>
            <person name="Clum A."/>
            <person name="Nolan M."/>
            <person name="Lipzen A."/>
            <person name="Salamov A."/>
            <person name="Henrissat B."/>
            <person name="Wiebenga A."/>
            <person name="De Vries R.P."/>
            <person name="Grigoriev I.V."/>
            <person name="Mortensen U.H."/>
            <person name="Andersen M.R."/>
            <person name="Baker S.E."/>
        </authorList>
    </citation>
    <scope>NUCLEOTIDE SEQUENCE [LARGE SCALE GENOMIC DNA]</scope>
    <source>
        <strain evidence="4 5">IBT 23096</strain>
    </source>
</reference>
<dbReference type="Proteomes" id="UP000234275">
    <property type="component" value="Unassembled WGS sequence"/>
</dbReference>
<dbReference type="OrthoDB" id="10047078at2759"/>
<dbReference type="STRING" id="1392250.A0A2I2G2S3"/>
<dbReference type="InterPro" id="IPR051750">
    <property type="entry name" value="Trans-sulfuration_enzymes"/>
</dbReference>